<reference evidence="1" key="2">
    <citation type="submission" date="2023-05" db="EMBL/GenBank/DDBJ databases">
        <authorList>
            <consortium name="Lawrence Berkeley National Laboratory"/>
            <person name="Steindorff A."/>
            <person name="Hensen N."/>
            <person name="Bonometti L."/>
            <person name="Westerberg I."/>
            <person name="Brannstrom I.O."/>
            <person name="Guillou S."/>
            <person name="Cros-Aarteil S."/>
            <person name="Calhoun S."/>
            <person name="Haridas S."/>
            <person name="Kuo A."/>
            <person name="Mondo S."/>
            <person name="Pangilinan J."/>
            <person name="Riley R."/>
            <person name="Labutti K."/>
            <person name="Andreopoulos B."/>
            <person name="Lipzen A."/>
            <person name="Chen C."/>
            <person name="Yanf M."/>
            <person name="Daum C."/>
            <person name="Ng V."/>
            <person name="Clum A."/>
            <person name="Ohm R."/>
            <person name="Martin F."/>
            <person name="Silar P."/>
            <person name="Natvig D."/>
            <person name="Lalanne C."/>
            <person name="Gautier V."/>
            <person name="Ament-Velasquez S.L."/>
            <person name="Kruys A."/>
            <person name="Hutchinson M.I."/>
            <person name="Powell A.J."/>
            <person name="Barry K."/>
            <person name="Miller A.N."/>
            <person name="Grigoriev I.V."/>
            <person name="Debuchy R."/>
            <person name="Gladieux P."/>
            <person name="Thoren M.H."/>
            <person name="Johannesson H."/>
        </authorList>
    </citation>
    <scope>NUCLEOTIDE SEQUENCE</scope>
    <source>
        <strain evidence="1">CBS 990.96</strain>
    </source>
</reference>
<keyword evidence="2" id="KW-1185">Reference proteome</keyword>
<evidence type="ECO:0000313" key="1">
    <source>
        <dbReference type="EMBL" id="KAK4232319.1"/>
    </source>
</evidence>
<gene>
    <name evidence="1" type="ORF">QBC38DRAFT_450402</name>
</gene>
<evidence type="ECO:0000313" key="2">
    <source>
        <dbReference type="Proteomes" id="UP001301958"/>
    </source>
</evidence>
<dbReference type="Proteomes" id="UP001301958">
    <property type="component" value="Unassembled WGS sequence"/>
</dbReference>
<sequence>MSSKHSRNTGRLFNAFSRCCVEKSGLAGFVATKMIWRPFVKTWRIDAFLKSPGLDRPNSMLNLFSRPGFSLEKALEKDHNNSNSGLRVSRVLVISSDIFSSPAMTRCNISIAVEGTEAHQTPSATVCPDRVHAVQQRKFHKHHTNGIPVVTATNARMLPFPHILCIANTAFELFHKFEAGVKNKVRGLQEDEDLVRKS</sequence>
<comment type="caution">
    <text evidence="1">The sequence shown here is derived from an EMBL/GenBank/DDBJ whole genome shotgun (WGS) entry which is preliminary data.</text>
</comment>
<reference evidence="1" key="1">
    <citation type="journal article" date="2023" name="Mol. Phylogenet. Evol.">
        <title>Genome-scale phylogeny and comparative genomics of the fungal order Sordariales.</title>
        <authorList>
            <person name="Hensen N."/>
            <person name="Bonometti L."/>
            <person name="Westerberg I."/>
            <person name="Brannstrom I.O."/>
            <person name="Guillou S."/>
            <person name="Cros-Aarteil S."/>
            <person name="Calhoun S."/>
            <person name="Haridas S."/>
            <person name="Kuo A."/>
            <person name="Mondo S."/>
            <person name="Pangilinan J."/>
            <person name="Riley R."/>
            <person name="LaButti K."/>
            <person name="Andreopoulos B."/>
            <person name="Lipzen A."/>
            <person name="Chen C."/>
            <person name="Yan M."/>
            <person name="Daum C."/>
            <person name="Ng V."/>
            <person name="Clum A."/>
            <person name="Steindorff A."/>
            <person name="Ohm R.A."/>
            <person name="Martin F."/>
            <person name="Silar P."/>
            <person name="Natvig D.O."/>
            <person name="Lalanne C."/>
            <person name="Gautier V."/>
            <person name="Ament-Velasquez S.L."/>
            <person name="Kruys A."/>
            <person name="Hutchinson M.I."/>
            <person name="Powell A.J."/>
            <person name="Barry K."/>
            <person name="Miller A.N."/>
            <person name="Grigoriev I.V."/>
            <person name="Debuchy R."/>
            <person name="Gladieux P."/>
            <person name="Hiltunen Thoren M."/>
            <person name="Johannesson H."/>
        </authorList>
    </citation>
    <scope>NUCLEOTIDE SEQUENCE</scope>
    <source>
        <strain evidence="1">CBS 990.96</strain>
    </source>
</reference>
<accession>A0AAN7BZ41</accession>
<name>A0AAN7BZ41_9PEZI</name>
<dbReference type="AlphaFoldDB" id="A0AAN7BZ41"/>
<protein>
    <submittedName>
        <fullName evidence="1">Uncharacterized protein</fullName>
    </submittedName>
</protein>
<dbReference type="EMBL" id="MU865288">
    <property type="protein sequence ID" value="KAK4232319.1"/>
    <property type="molecule type" value="Genomic_DNA"/>
</dbReference>
<organism evidence="1 2">
    <name type="scientific">Podospora fimiseda</name>
    <dbReference type="NCBI Taxonomy" id="252190"/>
    <lineage>
        <taxon>Eukaryota</taxon>
        <taxon>Fungi</taxon>
        <taxon>Dikarya</taxon>
        <taxon>Ascomycota</taxon>
        <taxon>Pezizomycotina</taxon>
        <taxon>Sordariomycetes</taxon>
        <taxon>Sordariomycetidae</taxon>
        <taxon>Sordariales</taxon>
        <taxon>Podosporaceae</taxon>
        <taxon>Podospora</taxon>
    </lineage>
</organism>
<proteinExistence type="predicted"/>